<dbReference type="VEuPathDB" id="VectorBase:CSON003693"/>
<dbReference type="PANTHER" id="PTHR39069:SF1">
    <property type="entry name" value="ECDYSONE-INDUCIBLE GENE E1, ISOFORM A"/>
    <property type="match status" value="1"/>
</dbReference>
<dbReference type="EMBL" id="UFQT01000016">
    <property type="protein sequence ID" value="SSX17837.1"/>
    <property type="molecule type" value="Genomic_DNA"/>
</dbReference>
<dbReference type="PROSITE" id="PS50068">
    <property type="entry name" value="LDLRA_2"/>
    <property type="match status" value="4"/>
</dbReference>
<feature type="region of interest" description="Disordered" evidence="3">
    <location>
        <begin position="417"/>
        <end position="447"/>
    </location>
</feature>
<evidence type="ECO:0000313" key="6">
    <source>
        <dbReference type="EMBL" id="SSX17837.1"/>
    </source>
</evidence>
<evidence type="ECO:0000256" key="3">
    <source>
        <dbReference type="SAM" id="MobiDB-lite"/>
    </source>
</evidence>
<keyword evidence="1 2" id="KW-1015">Disulfide bond</keyword>
<evidence type="ECO:0000256" key="2">
    <source>
        <dbReference type="PROSITE-ProRule" id="PRU00124"/>
    </source>
</evidence>
<feature type="chain" id="PRO_5016468898" evidence="4">
    <location>
        <begin position="25"/>
        <end position="708"/>
    </location>
</feature>
<keyword evidence="4" id="KW-0732">Signal</keyword>
<feature type="compositionally biased region" description="Polar residues" evidence="3">
    <location>
        <begin position="219"/>
        <end position="230"/>
    </location>
</feature>
<dbReference type="Pfam" id="PF00057">
    <property type="entry name" value="Ldl_recept_a"/>
    <property type="match status" value="3"/>
</dbReference>
<protein>
    <submittedName>
        <fullName evidence="6">CSON003693 protein</fullName>
    </submittedName>
</protein>
<sequence>MKTTAVELISLLLSSALLVSMTLAEEEVQDIYLGAACSHDMDCSDNIKGSYCSLDGVCDCSPFYIRYNNSVCLPAQLLNNECILSEQCSMRVANSTCINNTCQCIEDFLQFRKHTCLSPAQPGTVCYSNSHCQMFDMRSHCDFLIPNLFGRCQCTSPARNMGGNCLSALDAIVSSTPASLDIDLNKNFDSFDQNNELVDESIKHKTGYDGPPERPHQTGGPSNDNNSTKFSGKDDTIVVENIYLKNQITTEVMQLVDTTTEQLEIVTETSETTNETTNKIYDTTSFQTLVDSITDKNMEHTIKPDSVVIFDEDKFYTTTSKSEVATEEKENDMFDEYHDNQPEESVEIPFVTYFTPNQDEENEIKDFTVEIDSSTTSSLIDRSTIEPITTVEVVSSTTSQPKTTVMTTLIPSTMRNKRTTTQKPVQTSTTTPTTTTTETNKLKDSDEIKPTTSAAILDLKKKQEIRTRVDLGDGSISLGLKCSNTRQCQLADPYSFCNENGVCDCSQKSETDECSAERRGCAEGTFQCRSSGVCISWFFVCDGRPDCSDASDEECSLNTNSNITNCPNLAFHCHMSDKCVSRAALCDGKKQCPNGEDEFGCDFRRSRKCPENTFMCRSGECLPEYEYCNAIVSCKDGSDEPAHLCGSRPQSMTRYFGGSSRVNRYCPLRCANSKCRSTAIVCSGRDGCGDGSDEENCAVCRCPAVSNE</sequence>
<dbReference type="InterPro" id="IPR023415">
    <property type="entry name" value="LDLR_class-A_CS"/>
</dbReference>
<feature type="disulfide bond" evidence="2">
    <location>
        <begin position="682"/>
        <end position="697"/>
    </location>
</feature>
<evidence type="ECO:0000256" key="4">
    <source>
        <dbReference type="SAM" id="SignalP"/>
    </source>
</evidence>
<dbReference type="PANTHER" id="PTHR39069">
    <property type="entry name" value="ECDYSONE-INDUCIBLE GENE E1, ISOFORM A"/>
    <property type="match status" value="1"/>
</dbReference>
<dbReference type="Gene3D" id="4.10.400.10">
    <property type="entry name" value="Low-density Lipoprotein Receptor"/>
    <property type="match status" value="4"/>
</dbReference>
<dbReference type="InterPro" id="IPR006149">
    <property type="entry name" value="EB_dom"/>
</dbReference>
<feature type="compositionally biased region" description="Low complexity" evidence="3">
    <location>
        <begin position="421"/>
        <end position="439"/>
    </location>
</feature>
<proteinExistence type="predicted"/>
<dbReference type="InterPro" id="IPR002172">
    <property type="entry name" value="LDrepeatLR_classA_rpt"/>
</dbReference>
<dbReference type="AlphaFoldDB" id="A0A336LN87"/>
<dbReference type="Pfam" id="PF01683">
    <property type="entry name" value="EB"/>
    <property type="match status" value="1"/>
</dbReference>
<feature type="compositionally biased region" description="Basic and acidic residues" evidence="3">
    <location>
        <begin position="203"/>
        <end position="216"/>
    </location>
</feature>
<organism evidence="6">
    <name type="scientific">Culicoides sonorensis</name>
    <name type="common">Biting midge</name>
    <dbReference type="NCBI Taxonomy" id="179676"/>
    <lineage>
        <taxon>Eukaryota</taxon>
        <taxon>Metazoa</taxon>
        <taxon>Ecdysozoa</taxon>
        <taxon>Arthropoda</taxon>
        <taxon>Hexapoda</taxon>
        <taxon>Insecta</taxon>
        <taxon>Pterygota</taxon>
        <taxon>Neoptera</taxon>
        <taxon>Endopterygota</taxon>
        <taxon>Diptera</taxon>
        <taxon>Nematocera</taxon>
        <taxon>Chironomoidea</taxon>
        <taxon>Ceratopogonidae</taxon>
        <taxon>Ceratopogoninae</taxon>
        <taxon>Culicoides</taxon>
        <taxon>Monoculicoides</taxon>
    </lineage>
</organism>
<dbReference type="SUPFAM" id="SSF57424">
    <property type="entry name" value="LDL receptor-like module"/>
    <property type="match status" value="4"/>
</dbReference>
<feature type="disulfide bond" evidence="2">
    <location>
        <begin position="586"/>
        <end position="601"/>
    </location>
</feature>
<dbReference type="CDD" id="cd00112">
    <property type="entry name" value="LDLa"/>
    <property type="match status" value="4"/>
</dbReference>
<accession>A0A336LN87</accession>
<feature type="disulfide bond" evidence="2">
    <location>
        <begin position="616"/>
        <end position="634"/>
    </location>
</feature>
<feature type="disulfide bond" evidence="2">
    <location>
        <begin position="670"/>
        <end position="688"/>
    </location>
</feature>
<gene>
    <name evidence="6" type="primary">CSON003693</name>
</gene>
<feature type="region of interest" description="Disordered" evidence="3">
    <location>
        <begin position="203"/>
        <end position="232"/>
    </location>
</feature>
<feature type="domain" description="EB" evidence="5">
    <location>
        <begin position="68"/>
        <end position="116"/>
    </location>
</feature>
<feature type="signal peptide" evidence="4">
    <location>
        <begin position="1"/>
        <end position="24"/>
    </location>
</feature>
<dbReference type="SMART" id="SM00192">
    <property type="entry name" value="LDLa"/>
    <property type="match status" value="4"/>
</dbReference>
<feature type="disulfide bond" evidence="2">
    <location>
        <begin position="609"/>
        <end position="621"/>
    </location>
</feature>
<evidence type="ECO:0000259" key="5">
    <source>
        <dbReference type="Pfam" id="PF01683"/>
    </source>
</evidence>
<dbReference type="PRINTS" id="PR00261">
    <property type="entry name" value="LDLRECEPTOR"/>
</dbReference>
<dbReference type="PROSITE" id="PS01209">
    <property type="entry name" value="LDLRA_1"/>
    <property type="match status" value="1"/>
</dbReference>
<comment type="caution">
    <text evidence="2">Lacks conserved residue(s) required for the propagation of feature annotation.</text>
</comment>
<evidence type="ECO:0000256" key="1">
    <source>
        <dbReference type="ARBA" id="ARBA00023157"/>
    </source>
</evidence>
<reference evidence="6" key="1">
    <citation type="submission" date="2018-07" db="EMBL/GenBank/DDBJ databases">
        <authorList>
            <person name="Quirk P.G."/>
            <person name="Krulwich T.A."/>
        </authorList>
    </citation>
    <scope>NUCLEOTIDE SEQUENCE</scope>
</reference>
<name>A0A336LN87_CULSO</name>
<dbReference type="InterPro" id="IPR036055">
    <property type="entry name" value="LDL_receptor-like_sf"/>
</dbReference>